<feature type="transmembrane region" description="Helical" evidence="15">
    <location>
        <begin position="87"/>
        <end position="114"/>
    </location>
</feature>
<feature type="chain" id="PRO_5040829612" description="Guided entry of tail-anchored proteins 1" evidence="16">
    <location>
        <begin position="21"/>
        <end position="185"/>
    </location>
</feature>
<evidence type="ECO:0000256" key="4">
    <source>
        <dbReference type="ARBA" id="ARBA00022568"/>
    </source>
</evidence>
<evidence type="ECO:0000256" key="5">
    <source>
        <dbReference type="ARBA" id="ARBA00022673"/>
    </source>
</evidence>
<dbReference type="PANTHER" id="PTHR20917:SF0">
    <property type="entry name" value="CALCIUM LOAD-ACTIVATED CALCIUM CHANNEL"/>
    <property type="match status" value="1"/>
</dbReference>
<evidence type="ECO:0000256" key="12">
    <source>
        <dbReference type="ARBA" id="ARBA00023136"/>
    </source>
</evidence>
<comment type="similarity">
    <text evidence="2">Belongs to the TMCO1 family.</text>
</comment>
<evidence type="ECO:0000256" key="8">
    <source>
        <dbReference type="ARBA" id="ARBA00022837"/>
    </source>
</evidence>
<feature type="coiled-coil region" evidence="14">
    <location>
        <begin position="32"/>
        <end position="84"/>
    </location>
</feature>
<evidence type="ECO:0000313" key="17">
    <source>
        <dbReference type="EMBL" id="KAJ2784435.1"/>
    </source>
</evidence>
<dbReference type="SMART" id="SM01415">
    <property type="entry name" value="DUF106"/>
    <property type="match status" value="1"/>
</dbReference>
<protein>
    <recommendedName>
        <fullName evidence="19">Guided entry of tail-anchored proteins 1</fullName>
    </recommendedName>
</protein>
<evidence type="ECO:0000256" key="13">
    <source>
        <dbReference type="ARBA" id="ARBA00023303"/>
    </source>
</evidence>
<evidence type="ECO:0000256" key="11">
    <source>
        <dbReference type="ARBA" id="ARBA00023065"/>
    </source>
</evidence>
<dbReference type="Proteomes" id="UP001140217">
    <property type="component" value="Unassembled WGS sequence"/>
</dbReference>
<keyword evidence="11" id="KW-0406">Ion transport</keyword>
<keyword evidence="9 15" id="KW-1133">Transmembrane helix</keyword>
<dbReference type="OrthoDB" id="342726at2759"/>
<organism evidence="17 18">
    <name type="scientific">Coemansia javaensis</name>
    <dbReference type="NCBI Taxonomy" id="2761396"/>
    <lineage>
        <taxon>Eukaryota</taxon>
        <taxon>Fungi</taxon>
        <taxon>Fungi incertae sedis</taxon>
        <taxon>Zoopagomycota</taxon>
        <taxon>Kickxellomycotina</taxon>
        <taxon>Kickxellomycetes</taxon>
        <taxon>Kickxellales</taxon>
        <taxon>Kickxellaceae</taxon>
        <taxon>Coemansia</taxon>
    </lineage>
</organism>
<keyword evidence="5" id="KW-0107">Calcium channel</keyword>
<sequence length="185" mass="20014">MSDLVAVLALSLASSCLVEAVSYAMVYRTDEFKDIKARIARCEAKLDEERSALTGRGKNRQRRIEGLEAQLAAARTRASSMQMRNTFAAGAVQIAAIYLVGGWFGGRVVLVLPFGLPRVLRVLSQRGLPNDSSPAACSATFVFILGGMLFRAALDRWLKLGLPRSSSSSSLPPWLANVEAAAKKR</sequence>
<dbReference type="Pfam" id="PF01956">
    <property type="entry name" value="EMC3_TMCO1"/>
    <property type="match status" value="1"/>
</dbReference>
<dbReference type="GO" id="GO:0005789">
    <property type="term" value="C:endoplasmic reticulum membrane"/>
    <property type="evidence" value="ECO:0007669"/>
    <property type="project" value="UniProtKB-SubCell"/>
</dbReference>
<keyword evidence="4" id="KW-0109">Calcium transport</keyword>
<keyword evidence="3" id="KW-0813">Transport</keyword>
<keyword evidence="12 15" id="KW-0472">Membrane</keyword>
<evidence type="ECO:0000256" key="1">
    <source>
        <dbReference type="ARBA" id="ARBA00004477"/>
    </source>
</evidence>
<evidence type="ECO:0000313" key="18">
    <source>
        <dbReference type="Proteomes" id="UP001140217"/>
    </source>
</evidence>
<accession>A0A9W8LM20</accession>
<gene>
    <name evidence="17" type="ORF">H4R18_001145</name>
</gene>
<keyword evidence="7" id="KW-0256">Endoplasmic reticulum</keyword>
<evidence type="ECO:0000256" key="6">
    <source>
        <dbReference type="ARBA" id="ARBA00022692"/>
    </source>
</evidence>
<evidence type="ECO:0000256" key="2">
    <source>
        <dbReference type="ARBA" id="ARBA00006537"/>
    </source>
</evidence>
<name>A0A9W8LM20_9FUNG</name>
<keyword evidence="8" id="KW-0106">Calcium</keyword>
<evidence type="ECO:0000256" key="7">
    <source>
        <dbReference type="ARBA" id="ARBA00022824"/>
    </source>
</evidence>
<evidence type="ECO:0000256" key="3">
    <source>
        <dbReference type="ARBA" id="ARBA00022448"/>
    </source>
</evidence>
<dbReference type="AlphaFoldDB" id="A0A9W8LM20"/>
<keyword evidence="10 14" id="KW-0175">Coiled coil</keyword>
<dbReference type="InterPro" id="IPR008559">
    <property type="entry name" value="TMCO1"/>
</dbReference>
<dbReference type="PANTHER" id="PTHR20917">
    <property type="entry name" value="PNAS-RELATED"/>
    <property type="match status" value="1"/>
</dbReference>
<keyword evidence="6 15" id="KW-0812">Transmembrane</keyword>
<dbReference type="GO" id="GO:0032469">
    <property type="term" value="P:endoplasmic reticulum calcium ion homeostasis"/>
    <property type="evidence" value="ECO:0007669"/>
    <property type="project" value="InterPro"/>
</dbReference>
<proteinExistence type="inferred from homology"/>
<feature type="signal peptide" evidence="16">
    <location>
        <begin position="1"/>
        <end position="20"/>
    </location>
</feature>
<evidence type="ECO:0000256" key="9">
    <source>
        <dbReference type="ARBA" id="ARBA00022989"/>
    </source>
</evidence>
<dbReference type="GO" id="GO:0005262">
    <property type="term" value="F:calcium channel activity"/>
    <property type="evidence" value="ECO:0007669"/>
    <property type="project" value="UniProtKB-KW"/>
</dbReference>
<comment type="subcellular location">
    <subcellularLocation>
        <location evidence="1">Endoplasmic reticulum membrane</location>
        <topology evidence="1">Multi-pass membrane protein</topology>
    </subcellularLocation>
</comment>
<evidence type="ECO:0000256" key="10">
    <source>
        <dbReference type="ARBA" id="ARBA00023054"/>
    </source>
</evidence>
<keyword evidence="16" id="KW-0732">Signal</keyword>
<dbReference type="EMBL" id="JANBUL010000027">
    <property type="protein sequence ID" value="KAJ2784435.1"/>
    <property type="molecule type" value="Genomic_DNA"/>
</dbReference>
<evidence type="ECO:0000256" key="16">
    <source>
        <dbReference type="SAM" id="SignalP"/>
    </source>
</evidence>
<reference evidence="17" key="1">
    <citation type="submission" date="2022-07" db="EMBL/GenBank/DDBJ databases">
        <title>Phylogenomic reconstructions and comparative analyses of Kickxellomycotina fungi.</title>
        <authorList>
            <person name="Reynolds N.K."/>
            <person name="Stajich J.E."/>
            <person name="Barry K."/>
            <person name="Grigoriev I.V."/>
            <person name="Crous P."/>
            <person name="Smith M.E."/>
        </authorList>
    </citation>
    <scope>NUCLEOTIDE SEQUENCE</scope>
    <source>
        <strain evidence="17">NBRC 105414</strain>
    </source>
</reference>
<evidence type="ECO:0000256" key="15">
    <source>
        <dbReference type="SAM" id="Phobius"/>
    </source>
</evidence>
<keyword evidence="13" id="KW-0407">Ion channel</keyword>
<feature type="transmembrane region" description="Helical" evidence="15">
    <location>
        <begin position="135"/>
        <end position="154"/>
    </location>
</feature>
<dbReference type="InterPro" id="IPR002809">
    <property type="entry name" value="EMC3/TMCO1"/>
</dbReference>
<keyword evidence="18" id="KW-1185">Reference proteome</keyword>
<evidence type="ECO:0000256" key="14">
    <source>
        <dbReference type="SAM" id="Coils"/>
    </source>
</evidence>
<comment type="caution">
    <text evidence="17">The sequence shown here is derived from an EMBL/GenBank/DDBJ whole genome shotgun (WGS) entry which is preliminary data.</text>
</comment>
<evidence type="ECO:0008006" key="19">
    <source>
        <dbReference type="Google" id="ProtNLM"/>
    </source>
</evidence>